<dbReference type="InterPro" id="IPR011993">
    <property type="entry name" value="PH-like_dom_sf"/>
</dbReference>
<dbReference type="InterPro" id="IPR014847">
    <property type="entry name" value="FA"/>
</dbReference>
<dbReference type="InterPro" id="IPR000299">
    <property type="entry name" value="FERM_domain"/>
</dbReference>
<name>A0A2G8JUX6_STIJA</name>
<dbReference type="SMART" id="SM00295">
    <property type="entry name" value="B41"/>
    <property type="match status" value="1"/>
</dbReference>
<dbReference type="InterPro" id="IPR035963">
    <property type="entry name" value="FERM_2"/>
</dbReference>
<feature type="domain" description="FERM" evidence="2">
    <location>
        <begin position="1"/>
        <end position="298"/>
    </location>
</feature>
<dbReference type="GO" id="GO:0005856">
    <property type="term" value="C:cytoskeleton"/>
    <property type="evidence" value="ECO:0007669"/>
    <property type="project" value="TreeGrafter"/>
</dbReference>
<dbReference type="OrthoDB" id="6235974at2759"/>
<dbReference type="SUPFAM" id="SSF50729">
    <property type="entry name" value="PH domain-like"/>
    <property type="match status" value="1"/>
</dbReference>
<dbReference type="PANTHER" id="PTHR23280">
    <property type="entry name" value="4.1 G PROTEIN"/>
    <property type="match status" value="1"/>
</dbReference>
<feature type="region of interest" description="Disordered" evidence="1">
    <location>
        <begin position="235"/>
        <end position="259"/>
    </location>
</feature>
<feature type="region of interest" description="Disordered" evidence="1">
    <location>
        <begin position="305"/>
        <end position="407"/>
    </location>
</feature>
<dbReference type="InterPro" id="IPR018980">
    <property type="entry name" value="FERM_PH-like_C"/>
</dbReference>
<comment type="caution">
    <text evidence="3">The sequence shown here is derived from an EMBL/GenBank/DDBJ whole genome shotgun (WGS) entry which is preliminary data.</text>
</comment>
<dbReference type="FunFam" id="1.20.80.10:FF:000003">
    <property type="entry name" value="Tyrosine-protein phosphatase non-receptor type 4"/>
    <property type="match status" value="1"/>
</dbReference>
<evidence type="ECO:0000313" key="3">
    <source>
        <dbReference type="EMBL" id="PIK39520.1"/>
    </source>
</evidence>
<dbReference type="GO" id="GO:0031032">
    <property type="term" value="P:actomyosin structure organization"/>
    <property type="evidence" value="ECO:0007669"/>
    <property type="project" value="TreeGrafter"/>
</dbReference>
<accession>A0A2G8JUX6</accession>
<dbReference type="PROSITE" id="PS00660">
    <property type="entry name" value="FERM_1"/>
    <property type="match status" value="1"/>
</dbReference>
<keyword evidence="4" id="KW-1185">Reference proteome</keyword>
<dbReference type="InterPro" id="IPR019748">
    <property type="entry name" value="FERM_central"/>
</dbReference>
<dbReference type="Gene3D" id="1.20.80.60">
    <property type="match status" value="1"/>
</dbReference>
<dbReference type="SUPFAM" id="SSF47031">
    <property type="entry name" value="Second domain of FERM"/>
    <property type="match status" value="1"/>
</dbReference>
<dbReference type="Pfam" id="PF09379">
    <property type="entry name" value="FERM_N"/>
    <property type="match status" value="1"/>
</dbReference>
<dbReference type="SMART" id="SM01196">
    <property type="entry name" value="FERM_C"/>
    <property type="match status" value="1"/>
</dbReference>
<dbReference type="Gene3D" id="2.30.29.30">
    <property type="entry name" value="Pleckstrin-homology domain (PH domain)/Phosphotyrosine-binding domain (PTB)"/>
    <property type="match status" value="1"/>
</dbReference>
<protein>
    <submittedName>
        <fullName evidence="3">Putative band 4.1-like protein 4A isoform X1</fullName>
    </submittedName>
</protein>
<dbReference type="CDD" id="cd14473">
    <property type="entry name" value="FERM_B-lobe"/>
    <property type="match status" value="1"/>
</dbReference>
<dbReference type="Gene3D" id="3.10.20.90">
    <property type="entry name" value="Phosphatidylinositol 3-kinase Catalytic Subunit, Chain A, domain 1"/>
    <property type="match status" value="1"/>
</dbReference>
<sequence length="553" mass="64031">MISQGRNRGYFSYLGYAKGIDLLQKVFDQLNLVETDCFGLRYKDKDNAAQWLDTNKSLRKQIKNVSYLTMYFGVKFYLEDPCQLKEEITRYQFFLQIKQDLLVGRIPCNTNMAAVLASLCLQSELGDFDSSLHTDGYISEFRFIPDQSEDFEQHVGELHQSLRPKISRVHFEETKFVLAVQRRSGGDNEYSFQLESNEACRQLWTCCVEQHAFFRLPSFHSTSFRHSGRTKKEALELSSSLRRKQPKVERTQSKRFSRRFSSGSESEAVIFRETQSVSREDALVRYGRESPTSAVSTRSLPWADVSRSEGGLYSPSEDLYDSYRSKKRKPQSRASSPGNSRRRYHSDRSGDESETGFARRYRRNVSLTELTDNNKDVVRRRRRRKSRGGDTSGSEAETDYSKRKSHSRRIEDLEASLVFKENIKKGLVDTRGLTPNQLQDISYINVIVENGVAVQMSPNKRYLRRRSSYESRRHSQSGLSEQGLLAMQELQQELVKLGQPTVNRKEPPQRHKLEEDQDIPVNVLSNKRMSLTTQEILRVSKSFGDHRDMLTEL</sequence>
<evidence type="ECO:0000313" key="4">
    <source>
        <dbReference type="Proteomes" id="UP000230750"/>
    </source>
</evidence>
<dbReference type="Proteomes" id="UP000230750">
    <property type="component" value="Unassembled WGS sequence"/>
</dbReference>
<dbReference type="InterPro" id="IPR029071">
    <property type="entry name" value="Ubiquitin-like_domsf"/>
</dbReference>
<organism evidence="3 4">
    <name type="scientific">Stichopus japonicus</name>
    <name type="common">Sea cucumber</name>
    <dbReference type="NCBI Taxonomy" id="307972"/>
    <lineage>
        <taxon>Eukaryota</taxon>
        <taxon>Metazoa</taxon>
        <taxon>Echinodermata</taxon>
        <taxon>Eleutherozoa</taxon>
        <taxon>Echinozoa</taxon>
        <taxon>Holothuroidea</taxon>
        <taxon>Aspidochirotacea</taxon>
        <taxon>Aspidochirotida</taxon>
        <taxon>Stichopodidae</taxon>
        <taxon>Apostichopus</taxon>
    </lineage>
</organism>
<dbReference type="SUPFAM" id="SSF54236">
    <property type="entry name" value="Ubiquitin-like"/>
    <property type="match status" value="1"/>
</dbReference>
<dbReference type="PANTHER" id="PTHR23280:SF21">
    <property type="entry name" value="PROTEIN 4.1 HOMOLOG"/>
    <property type="match status" value="1"/>
</dbReference>
<reference evidence="3 4" key="1">
    <citation type="journal article" date="2017" name="PLoS Biol.">
        <title>The sea cucumber genome provides insights into morphological evolution and visceral regeneration.</title>
        <authorList>
            <person name="Zhang X."/>
            <person name="Sun L."/>
            <person name="Yuan J."/>
            <person name="Sun Y."/>
            <person name="Gao Y."/>
            <person name="Zhang L."/>
            <person name="Li S."/>
            <person name="Dai H."/>
            <person name="Hamel J.F."/>
            <person name="Liu C."/>
            <person name="Yu Y."/>
            <person name="Liu S."/>
            <person name="Lin W."/>
            <person name="Guo K."/>
            <person name="Jin S."/>
            <person name="Xu P."/>
            <person name="Storey K.B."/>
            <person name="Huan P."/>
            <person name="Zhang T."/>
            <person name="Zhou Y."/>
            <person name="Zhang J."/>
            <person name="Lin C."/>
            <person name="Li X."/>
            <person name="Xing L."/>
            <person name="Huo D."/>
            <person name="Sun M."/>
            <person name="Wang L."/>
            <person name="Mercier A."/>
            <person name="Li F."/>
            <person name="Yang H."/>
            <person name="Xiang J."/>
        </authorList>
    </citation>
    <scope>NUCLEOTIDE SEQUENCE [LARGE SCALE GENOMIC DNA]</scope>
    <source>
        <strain evidence="3">Shaxun</strain>
        <tissue evidence="3">Muscle</tissue>
    </source>
</reference>
<gene>
    <name evidence="3" type="ORF">BSL78_23636</name>
</gene>
<dbReference type="InterPro" id="IPR018979">
    <property type="entry name" value="FERM_N"/>
</dbReference>
<dbReference type="PROSITE" id="PS50057">
    <property type="entry name" value="FERM_3"/>
    <property type="match status" value="1"/>
</dbReference>
<proteinExistence type="predicted"/>
<dbReference type="InterPro" id="IPR019747">
    <property type="entry name" value="FERM_CS"/>
</dbReference>
<evidence type="ECO:0000256" key="1">
    <source>
        <dbReference type="SAM" id="MobiDB-lite"/>
    </source>
</evidence>
<dbReference type="InterPro" id="IPR019749">
    <property type="entry name" value="Band_41_domain"/>
</dbReference>
<dbReference type="PRINTS" id="PR00935">
    <property type="entry name" value="BAND41"/>
</dbReference>
<dbReference type="Pfam" id="PF08736">
    <property type="entry name" value="FA"/>
    <property type="match status" value="1"/>
</dbReference>
<dbReference type="Pfam" id="PF00373">
    <property type="entry name" value="FERM_M"/>
    <property type="match status" value="1"/>
</dbReference>
<dbReference type="SMART" id="SM01195">
    <property type="entry name" value="FA"/>
    <property type="match status" value="1"/>
</dbReference>
<evidence type="ECO:0000259" key="2">
    <source>
        <dbReference type="PROSITE" id="PS50057"/>
    </source>
</evidence>
<dbReference type="STRING" id="307972.A0A2G8JUX6"/>
<dbReference type="AlphaFoldDB" id="A0A2G8JUX6"/>
<dbReference type="EMBL" id="MRZV01001230">
    <property type="protein sequence ID" value="PIK39520.1"/>
    <property type="molecule type" value="Genomic_DNA"/>
</dbReference>